<proteinExistence type="predicted"/>
<gene>
    <name evidence="4" type="ORF">HMPREF1541_00675</name>
</gene>
<dbReference type="InterPro" id="IPR057207">
    <property type="entry name" value="FBXL15_LRR"/>
</dbReference>
<dbReference type="Proteomes" id="UP000030752">
    <property type="component" value="Unassembled WGS sequence"/>
</dbReference>
<dbReference type="SUPFAM" id="SSF81383">
    <property type="entry name" value="F-box domain"/>
    <property type="match status" value="1"/>
</dbReference>
<feature type="compositionally biased region" description="Basic and acidic residues" evidence="1">
    <location>
        <begin position="865"/>
        <end position="875"/>
    </location>
</feature>
<dbReference type="InParanoid" id="W2SCZ5"/>
<dbReference type="RefSeq" id="XP_008711202.1">
    <property type="nucleotide sequence ID" value="XM_008712980.1"/>
</dbReference>
<feature type="region of interest" description="Disordered" evidence="1">
    <location>
        <begin position="565"/>
        <end position="619"/>
    </location>
</feature>
<dbReference type="InterPro" id="IPR006553">
    <property type="entry name" value="Leu-rich_rpt_Cys-con_subtyp"/>
</dbReference>
<dbReference type="GO" id="GO:0019005">
    <property type="term" value="C:SCF ubiquitin ligase complex"/>
    <property type="evidence" value="ECO:0007669"/>
    <property type="project" value="TreeGrafter"/>
</dbReference>
<dbReference type="PANTHER" id="PTHR13318">
    <property type="entry name" value="PARTNER OF PAIRED, ISOFORM B-RELATED"/>
    <property type="match status" value="1"/>
</dbReference>
<dbReference type="eggNOG" id="KOG1947">
    <property type="taxonomic scope" value="Eukaryota"/>
</dbReference>
<feature type="region of interest" description="Disordered" evidence="1">
    <location>
        <begin position="670"/>
        <end position="740"/>
    </location>
</feature>
<sequence>MASPRRRLPPLHVRNLSTVTVESDSSDTSANPIDDDDTDFFMGHGNDSQSSLGAITVVRDCDSEVDLDQKHRLTPISKLPPEILMSVFSKLTTTADLRNCMLVSYHWALYAVGILWHRPLCNKWANLQTVTRSLQAEDKAYFPYHEMVKRLNLSAISDKLSDGSVTSFMHCKGIERLTLTNCSKLTDFGVAGLVDGCKKLQALDVTDLEALTDKTLQVVAQNCSKLQGLNVTNCSNITDDSLAEIAYHCRQLKRLKLNGVSKITDASVIEVAKNCRSILEIDLAQCSSISSESVTALLSNLVHLRELRLAHCVDINDSAFTNLNPALTFEALRILDLTACEQVRDDAIARIIPAAPRLRNLVLAKCRHITDRAVASICKLTKNLHYIHLGHCINLTDAAVIQLVKACNRIRYIDLACCSRLTDSSVRQLAQLPKLRRIGLVKCQNLTDVSIMALARGPVMFSSSGRVDVPSQFVSLERVHLSYCINLTLKGITALLHNCPRLTHLSLTGVQAFLREDLTRFCRDAPPEFTHPQRDVFCVFSGDGVQRLRDYLLRLAMEQAERDNRDPIDDSLLDGVESPGADTMSDDGTIDGNDQSMDMSLPPRRISPFMTNPRARQRPRSLHELPSYHVEMPLLNNDQIERYGAWTPDMSMRASLQPGMMGVPGPSTMYEHRSRSPAQVMSSDVTPNYDLDVPSPGRTPSRRHTLVESSHSYFGPQPPPPSSAPAPVFGQQPLPSMDQFDDMPLRAQRRVQSGFGPALAAPRPQSNHLYDLGMRSAADIRQTYLRPDLEFSTFDANHEAIMSTIPGSRSASRHASRSNSPHTSRVSSRSRLSHILSSMRTNPFSSPESRNPFGMAGGSRNVSRSRREEEEDRQRMLQALAEADSAQQLRPDLSRGDSSRTIELPLLSPEQIERVPPTQGESSGSRGPSRERESTDDIEDVPMSNVP</sequence>
<dbReference type="STRING" id="1220924.W2SCZ5"/>
<accession>W2SCZ5</accession>
<evidence type="ECO:0000256" key="1">
    <source>
        <dbReference type="SAM" id="MobiDB-lite"/>
    </source>
</evidence>
<dbReference type="Gene3D" id="3.80.10.10">
    <property type="entry name" value="Ribonuclease Inhibitor"/>
    <property type="match status" value="3"/>
</dbReference>
<evidence type="ECO:0000259" key="2">
    <source>
        <dbReference type="Pfam" id="PF12937"/>
    </source>
</evidence>
<evidence type="ECO:0000259" key="3">
    <source>
        <dbReference type="Pfam" id="PF25372"/>
    </source>
</evidence>
<dbReference type="InterPro" id="IPR001810">
    <property type="entry name" value="F-box_dom"/>
</dbReference>
<dbReference type="HOGENOM" id="CLU_306541_0_0_1"/>
<keyword evidence="5" id="KW-1185">Reference proteome</keyword>
<dbReference type="VEuPathDB" id="FungiDB:HMPREF1541_00675"/>
<feature type="compositionally biased region" description="Polar residues" evidence="1">
    <location>
        <begin position="676"/>
        <end position="686"/>
    </location>
</feature>
<dbReference type="OrthoDB" id="10257471at2759"/>
<dbReference type="Pfam" id="PF25372">
    <property type="entry name" value="DUF7885"/>
    <property type="match status" value="1"/>
</dbReference>
<dbReference type="GO" id="GO:0031146">
    <property type="term" value="P:SCF-dependent proteasomal ubiquitin-dependent protein catabolic process"/>
    <property type="evidence" value="ECO:0007669"/>
    <property type="project" value="TreeGrafter"/>
</dbReference>
<evidence type="ECO:0000313" key="5">
    <source>
        <dbReference type="Proteomes" id="UP000030752"/>
    </source>
</evidence>
<reference evidence="4 5" key="1">
    <citation type="submission" date="2013-03" db="EMBL/GenBank/DDBJ databases">
        <title>The Genome Sequence of Phialophora europaea CBS 101466.</title>
        <authorList>
            <consortium name="The Broad Institute Genomics Platform"/>
            <person name="Cuomo C."/>
            <person name="de Hoog S."/>
            <person name="Gorbushina A."/>
            <person name="Walker B."/>
            <person name="Young S.K."/>
            <person name="Zeng Q."/>
            <person name="Gargeya S."/>
            <person name="Fitzgerald M."/>
            <person name="Haas B."/>
            <person name="Abouelleil A."/>
            <person name="Allen A.W."/>
            <person name="Alvarado L."/>
            <person name="Arachchi H.M."/>
            <person name="Berlin A.M."/>
            <person name="Chapman S.B."/>
            <person name="Gainer-Dewar J."/>
            <person name="Goldberg J."/>
            <person name="Griggs A."/>
            <person name="Gujja S."/>
            <person name="Hansen M."/>
            <person name="Howarth C."/>
            <person name="Imamovic A."/>
            <person name="Ireland A."/>
            <person name="Larimer J."/>
            <person name="McCowan C."/>
            <person name="Murphy C."/>
            <person name="Pearson M."/>
            <person name="Poon T.W."/>
            <person name="Priest M."/>
            <person name="Roberts A."/>
            <person name="Saif S."/>
            <person name="Shea T."/>
            <person name="Sisk P."/>
            <person name="Sykes S."/>
            <person name="Wortman J."/>
            <person name="Nusbaum C."/>
            <person name="Birren B."/>
        </authorList>
    </citation>
    <scope>NUCLEOTIDE SEQUENCE [LARGE SCALE GENOMIC DNA]</scope>
    <source>
        <strain evidence="4 5">CBS 101466</strain>
    </source>
</reference>
<protein>
    <submittedName>
        <fullName evidence="4">Uncharacterized protein</fullName>
    </submittedName>
</protein>
<dbReference type="Pfam" id="PF12937">
    <property type="entry name" value="F-box-like"/>
    <property type="match status" value="1"/>
</dbReference>
<dbReference type="GeneID" id="19968014"/>
<feature type="compositionally biased region" description="Low complexity" evidence="1">
    <location>
        <begin position="817"/>
        <end position="840"/>
    </location>
</feature>
<dbReference type="SMART" id="SM00367">
    <property type="entry name" value="LRR_CC"/>
    <property type="match status" value="12"/>
</dbReference>
<feature type="domain" description="F-box/LRR-repeat protein 15-like leucin rich repeat" evidence="3">
    <location>
        <begin position="245"/>
        <end position="454"/>
    </location>
</feature>
<dbReference type="EMBL" id="KB822711">
    <property type="protein sequence ID" value="ETN46490.1"/>
    <property type="molecule type" value="Genomic_DNA"/>
</dbReference>
<dbReference type="InterPro" id="IPR032675">
    <property type="entry name" value="LRR_dom_sf"/>
</dbReference>
<organism evidence="4 5">
    <name type="scientific">Cyphellophora europaea (strain CBS 101466)</name>
    <name type="common">Phialophora europaea</name>
    <dbReference type="NCBI Taxonomy" id="1220924"/>
    <lineage>
        <taxon>Eukaryota</taxon>
        <taxon>Fungi</taxon>
        <taxon>Dikarya</taxon>
        <taxon>Ascomycota</taxon>
        <taxon>Pezizomycotina</taxon>
        <taxon>Eurotiomycetes</taxon>
        <taxon>Chaetothyriomycetidae</taxon>
        <taxon>Chaetothyriales</taxon>
        <taxon>Cyphellophoraceae</taxon>
        <taxon>Cyphellophora</taxon>
    </lineage>
</organism>
<feature type="region of interest" description="Disordered" evidence="1">
    <location>
        <begin position="804"/>
        <end position="947"/>
    </location>
</feature>
<feature type="domain" description="F-box" evidence="2">
    <location>
        <begin position="76"/>
        <end position="120"/>
    </location>
</feature>
<name>W2SCZ5_CYPE1</name>
<dbReference type="SUPFAM" id="SSF52047">
    <property type="entry name" value="RNI-like"/>
    <property type="match status" value="1"/>
</dbReference>
<dbReference type="AlphaFoldDB" id="W2SCZ5"/>
<evidence type="ECO:0000313" key="4">
    <source>
        <dbReference type="EMBL" id="ETN46490.1"/>
    </source>
</evidence>
<dbReference type="InterPro" id="IPR036047">
    <property type="entry name" value="F-box-like_dom_sf"/>
</dbReference>